<dbReference type="OrthoDB" id="1413034at2"/>
<name>A0A3R9PA25_9BACT</name>
<evidence type="ECO:0000256" key="2">
    <source>
        <dbReference type="ARBA" id="ARBA00007613"/>
    </source>
</evidence>
<keyword evidence="4" id="KW-1134">Transmembrane beta strand</keyword>
<proteinExistence type="inferred from homology"/>
<evidence type="ECO:0000256" key="8">
    <source>
        <dbReference type="SAM" id="Coils"/>
    </source>
</evidence>
<comment type="caution">
    <text evidence="10">The sequence shown here is derived from an EMBL/GenBank/DDBJ whole genome shotgun (WGS) entry which is preliminary data.</text>
</comment>
<dbReference type="Gene3D" id="1.20.1600.10">
    <property type="entry name" value="Outer membrane efflux proteins (OEP)"/>
    <property type="match status" value="1"/>
</dbReference>
<keyword evidence="5" id="KW-0812">Transmembrane</keyword>
<evidence type="ECO:0000256" key="1">
    <source>
        <dbReference type="ARBA" id="ARBA00004442"/>
    </source>
</evidence>
<dbReference type="GO" id="GO:0015288">
    <property type="term" value="F:porin activity"/>
    <property type="evidence" value="ECO:0007669"/>
    <property type="project" value="TreeGrafter"/>
</dbReference>
<reference evidence="10 11" key="1">
    <citation type="submission" date="2018-12" db="EMBL/GenBank/DDBJ databases">
        <authorList>
            <person name="Feng G."/>
            <person name="Zhu H."/>
        </authorList>
    </citation>
    <scope>NUCLEOTIDE SEQUENCE [LARGE SCALE GENOMIC DNA]</scope>
    <source>
        <strain evidence="10 11">KCTC 12533</strain>
    </source>
</reference>
<dbReference type="PROSITE" id="PS51257">
    <property type="entry name" value="PROKAR_LIPOPROTEIN"/>
    <property type="match status" value="1"/>
</dbReference>
<dbReference type="PANTHER" id="PTHR30026:SF20">
    <property type="entry name" value="OUTER MEMBRANE PROTEIN TOLC"/>
    <property type="match status" value="1"/>
</dbReference>
<keyword evidence="6" id="KW-0472">Membrane</keyword>
<accession>A0A3R9PA25</accession>
<dbReference type="SUPFAM" id="SSF56954">
    <property type="entry name" value="Outer membrane efflux proteins (OEP)"/>
    <property type="match status" value="1"/>
</dbReference>
<keyword evidence="3" id="KW-0813">Transport</keyword>
<keyword evidence="11" id="KW-1185">Reference proteome</keyword>
<evidence type="ECO:0000256" key="7">
    <source>
        <dbReference type="ARBA" id="ARBA00023237"/>
    </source>
</evidence>
<feature type="signal peptide" evidence="9">
    <location>
        <begin position="1"/>
        <end position="31"/>
    </location>
</feature>
<dbReference type="RefSeq" id="WP_125421478.1">
    <property type="nucleotide sequence ID" value="NZ_RWIT01000008.1"/>
</dbReference>
<dbReference type="Proteomes" id="UP000273500">
    <property type="component" value="Unassembled WGS sequence"/>
</dbReference>
<feature type="coiled-coil region" evidence="8">
    <location>
        <begin position="189"/>
        <end position="247"/>
    </location>
</feature>
<comment type="similarity">
    <text evidence="2">Belongs to the outer membrane factor (OMF) (TC 1.B.17) family.</text>
</comment>
<sequence length="466" mass="50296">MRSLPILSLRLRGAAVLLLAAGCCLGTPAMAQQPAPPSAAPAASSAPRAITLGEATALALTQNRRLGIVREQVVEAQYKEQEVHAKRFPKLTALANAGYNTNKLDITVPRGALGVYPATGPIPAADIPISEGSHTLVLGTVQAAQPLTQLLKIRTGEQVARQDVALARTSVRQAEWQVRQGVEKLYYGLLIARQQQRQAELSLQAAQKQRYDVESARLAGKALPAQLLAADANIADQEQKLLAVQNQQADYAYDLNQLLGLPADTPLALTPPTGVDEVPQPLEAYLSRADTANLAIRQAAQTREKAGLGVKAARQQYLPDVSLTANYLRIQGSPILPRNSVLVGGLLNWNIYDFGERKAVVQQRESQQRQARENERYTREEVAGEVQKAYRQLRQAAALTAAARKATDLRAAELKVKQDALAAGKVLPAEVLTSEATLAKAEVDLLSAQLNYRLALTELLHVSGQL</sequence>
<evidence type="ECO:0000256" key="3">
    <source>
        <dbReference type="ARBA" id="ARBA00022448"/>
    </source>
</evidence>
<dbReference type="GO" id="GO:0009279">
    <property type="term" value="C:cell outer membrane"/>
    <property type="evidence" value="ECO:0007669"/>
    <property type="project" value="UniProtKB-SubCell"/>
</dbReference>
<organism evidence="10 11">
    <name type="scientific">Hymenobacter rigui</name>
    <dbReference type="NCBI Taxonomy" id="334424"/>
    <lineage>
        <taxon>Bacteria</taxon>
        <taxon>Pseudomonadati</taxon>
        <taxon>Bacteroidota</taxon>
        <taxon>Cytophagia</taxon>
        <taxon>Cytophagales</taxon>
        <taxon>Hymenobacteraceae</taxon>
        <taxon>Hymenobacter</taxon>
    </lineage>
</organism>
<evidence type="ECO:0000313" key="10">
    <source>
        <dbReference type="EMBL" id="RSK47534.1"/>
    </source>
</evidence>
<comment type="subcellular location">
    <subcellularLocation>
        <location evidence="1">Cell outer membrane</location>
    </subcellularLocation>
</comment>
<evidence type="ECO:0000256" key="4">
    <source>
        <dbReference type="ARBA" id="ARBA00022452"/>
    </source>
</evidence>
<dbReference type="Pfam" id="PF02321">
    <property type="entry name" value="OEP"/>
    <property type="match status" value="2"/>
</dbReference>
<evidence type="ECO:0000256" key="9">
    <source>
        <dbReference type="SAM" id="SignalP"/>
    </source>
</evidence>
<dbReference type="PANTHER" id="PTHR30026">
    <property type="entry name" value="OUTER MEMBRANE PROTEIN TOLC"/>
    <property type="match status" value="1"/>
</dbReference>
<feature type="chain" id="PRO_5018744579" evidence="9">
    <location>
        <begin position="32"/>
        <end position="466"/>
    </location>
</feature>
<dbReference type="InterPro" id="IPR003423">
    <property type="entry name" value="OMP_efflux"/>
</dbReference>
<dbReference type="EMBL" id="RWIT01000008">
    <property type="protein sequence ID" value="RSK47534.1"/>
    <property type="molecule type" value="Genomic_DNA"/>
</dbReference>
<keyword evidence="7" id="KW-0998">Cell outer membrane</keyword>
<dbReference type="GO" id="GO:0015562">
    <property type="term" value="F:efflux transmembrane transporter activity"/>
    <property type="evidence" value="ECO:0007669"/>
    <property type="project" value="InterPro"/>
</dbReference>
<evidence type="ECO:0000256" key="6">
    <source>
        <dbReference type="ARBA" id="ARBA00023136"/>
    </source>
</evidence>
<keyword evidence="9" id="KW-0732">Signal</keyword>
<keyword evidence="8" id="KW-0175">Coiled coil</keyword>
<protein>
    <submittedName>
        <fullName evidence="10">TolC family protein</fullName>
    </submittedName>
</protein>
<gene>
    <name evidence="10" type="ORF">EI291_14850</name>
</gene>
<dbReference type="AlphaFoldDB" id="A0A3R9PA25"/>
<evidence type="ECO:0000313" key="11">
    <source>
        <dbReference type="Proteomes" id="UP000273500"/>
    </source>
</evidence>
<dbReference type="InterPro" id="IPR051906">
    <property type="entry name" value="TolC-like"/>
</dbReference>
<evidence type="ECO:0000256" key="5">
    <source>
        <dbReference type="ARBA" id="ARBA00022692"/>
    </source>
</evidence>
<dbReference type="GO" id="GO:1990281">
    <property type="term" value="C:efflux pump complex"/>
    <property type="evidence" value="ECO:0007669"/>
    <property type="project" value="TreeGrafter"/>
</dbReference>